<reference evidence="3 4" key="1">
    <citation type="submission" date="2017-12" db="EMBL/GenBank/DDBJ databases">
        <authorList>
            <person name="Pombert J.-F."/>
            <person name="Haag K.L."/>
            <person name="Ebert D."/>
        </authorList>
    </citation>
    <scope>NUCLEOTIDE SEQUENCE [LARGE SCALE GENOMIC DNA]</scope>
    <source>
        <strain evidence="3">IL-BN-2</strain>
    </source>
</reference>
<organism evidence="3 4">
    <name type="scientific">Hamiltosporidium magnivora</name>
    <dbReference type="NCBI Taxonomy" id="148818"/>
    <lineage>
        <taxon>Eukaryota</taxon>
        <taxon>Fungi</taxon>
        <taxon>Fungi incertae sedis</taxon>
        <taxon>Microsporidia</taxon>
        <taxon>Dubosqiidae</taxon>
        <taxon>Hamiltosporidium</taxon>
    </lineage>
</organism>
<dbReference type="VEuPathDB" id="MicrosporidiaDB:CWI39_0268p0010"/>
<accession>A0A4Q9LL11</accession>
<protein>
    <submittedName>
        <fullName evidence="3">Uncharacterized protein</fullName>
    </submittedName>
</protein>
<feature type="signal peptide" evidence="2">
    <location>
        <begin position="1"/>
        <end position="21"/>
    </location>
</feature>
<feature type="coiled-coil region" evidence="1">
    <location>
        <begin position="22"/>
        <end position="49"/>
    </location>
</feature>
<sequence length="230" mass="26088">MSKLLSATLFFIFEIIKGTNEANIEAQKNESLQRMINEAINNIQDFSENIETTAIRGVENFEMIDSEETSFVSALNEENFVNVPNNIANTQALNGKGKCGGFFIPGLGFKFIDANSPLFSIHQRISRIRIEIDLFNKIMRDISKRIQQKKLKFEFSDIIINSLKVVGSFSESSIHSFHIFIVKTENILKACGASRIIFSLVLEFADNHCQDFESTIGMLNDNLKMILDKF</sequence>
<feature type="chain" id="PRO_5020807426" evidence="2">
    <location>
        <begin position="22"/>
        <end position="230"/>
    </location>
</feature>
<dbReference type="VEuPathDB" id="MicrosporidiaDB:CWI36_0018p0060"/>
<evidence type="ECO:0000256" key="2">
    <source>
        <dbReference type="SAM" id="SignalP"/>
    </source>
</evidence>
<keyword evidence="1" id="KW-0175">Coiled coil</keyword>
<evidence type="ECO:0000256" key="1">
    <source>
        <dbReference type="SAM" id="Coils"/>
    </source>
</evidence>
<keyword evidence="2" id="KW-0732">Signal</keyword>
<evidence type="ECO:0000313" key="4">
    <source>
        <dbReference type="Proteomes" id="UP000293045"/>
    </source>
</evidence>
<gene>
    <name evidence="3" type="ORF">CWI39_0268p0010</name>
</gene>
<dbReference type="AlphaFoldDB" id="A0A4Q9LL11"/>
<comment type="caution">
    <text evidence="3">The sequence shown here is derived from an EMBL/GenBank/DDBJ whole genome shotgun (WGS) entry which is preliminary data.</text>
</comment>
<evidence type="ECO:0000313" key="3">
    <source>
        <dbReference type="EMBL" id="TBU07800.1"/>
    </source>
</evidence>
<proteinExistence type="predicted"/>
<dbReference type="EMBL" id="PIXR01000268">
    <property type="protein sequence ID" value="TBU07800.1"/>
    <property type="molecule type" value="Genomic_DNA"/>
</dbReference>
<name>A0A4Q9LL11_9MICR</name>
<dbReference type="Proteomes" id="UP000293045">
    <property type="component" value="Unassembled WGS sequence"/>
</dbReference>